<sequence length="241" mass="26495">MEALLTSCSCSSGVSVISRLKFTAGSNSFSRVRTRSSLLQAARTPRKTTRELDVSSSSPQSFKSRTSRKETRLGRSGFVTRCETGSGTVSAVRPTEWVQKQFELPGFSRGCHIITRGIISAVPEIKEFDVGIAHIFVLHTSCSLTINENASPDVPLDMEDALNRIVPEGRNYRHLDEGLDDMPAHVKASMMGSSLTIPIRGGRLNLGMWQGIWLNEHRNYGGPRTICVTIQGQKRADGRCV</sequence>
<keyword evidence="4" id="KW-1185">Reference proteome</keyword>
<accession>A0ABD3H3F6</accession>
<dbReference type="InterPro" id="IPR035917">
    <property type="entry name" value="YjbQ-like_sf"/>
</dbReference>
<feature type="region of interest" description="Disordered" evidence="2">
    <location>
        <begin position="40"/>
        <end position="73"/>
    </location>
</feature>
<dbReference type="EMBL" id="JBJQOH010000006">
    <property type="protein sequence ID" value="KAL3685306.1"/>
    <property type="molecule type" value="Genomic_DNA"/>
</dbReference>
<dbReference type="PANTHER" id="PTHR30615:SF8">
    <property type="entry name" value="UPF0047 PROTEIN C4A8.02C"/>
    <property type="match status" value="1"/>
</dbReference>
<comment type="caution">
    <text evidence="3">The sequence shown here is derived from an EMBL/GenBank/DDBJ whole genome shotgun (WGS) entry which is preliminary data.</text>
</comment>
<dbReference type="NCBIfam" id="TIGR00149">
    <property type="entry name" value="TIGR00149_YjbQ"/>
    <property type="match status" value="1"/>
</dbReference>
<evidence type="ECO:0000313" key="3">
    <source>
        <dbReference type="EMBL" id="KAL3685306.1"/>
    </source>
</evidence>
<dbReference type="AlphaFoldDB" id="A0ABD3H3F6"/>
<dbReference type="Pfam" id="PF01894">
    <property type="entry name" value="YjbQ"/>
    <property type="match status" value="1"/>
</dbReference>
<evidence type="ECO:0000313" key="4">
    <source>
        <dbReference type="Proteomes" id="UP001633002"/>
    </source>
</evidence>
<comment type="similarity">
    <text evidence="1">Belongs to the UPF0047 family.</text>
</comment>
<dbReference type="PANTHER" id="PTHR30615">
    <property type="entry name" value="UNCHARACTERIZED PROTEIN YJBQ-RELATED"/>
    <property type="match status" value="1"/>
</dbReference>
<evidence type="ECO:0000256" key="2">
    <source>
        <dbReference type="SAM" id="MobiDB-lite"/>
    </source>
</evidence>
<dbReference type="Gene3D" id="2.60.120.460">
    <property type="entry name" value="YjbQ-like"/>
    <property type="match status" value="1"/>
</dbReference>
<reference evidence="3 4" key="1">
    <citation type="submission" date="2024-09" db="EMBL/GenBank/DDBJ databases">
        <title>Chromosome-scale assembly of Riccia sorocarpa.</title>
        <authorList>
            <person name="Paukszto L."/>
        </authorList>
    </citation>
    <scope>NUCLEOTIDE SEQUENCE [LARGE SCALE GENOMIC DNA]</scope>
    <source>
        <strain evidence="3">LP-2024</strain>
        <tissue evidence="3">Aerial parts of the thallus</tissue>
    </source>
</reference>
<name>A0ABD3H3F6_9MARC</name>
<proteinExistence type="inferred from homology"/>
<evidence type="ECO:0000256" key="1">
    <source>
        <dbReference type="ARBA" id="ARBA00005534"/>
    </source>
</evidence>
<dbReference type="InterPro" id="IPR001602">
    <property type="entry name" value="UPF0047_YjbQ-like"/>
</dbReference>
<dbReference type="Proteomes" id="UP001633002">
    <property type="component" value="Unassembled WGS sequence"/>
</dbReference>
<dbReference type="SUPFAM" id="SSF111038">
    <property type="entry name" value="YjbQ-like"/>
    <property type="match status" value="1"/>
</dbReference>
<protein>
    <submittedName>
        <fullName evidence="3">Uncharacterized protein</fullName>
    </submittedName>
</protein>
<gene>
    <name evidence="3" type="ORF">R1sor_003328</name>
</gene>
<feature type="compositionally biased region" description="Polar residues" evidence="2">
    <location>
        <begin position="54"/>
        <end position="64"/>
    </location>
</feature>
<organism evidence="3 4">
    <name type="scientific">Riccia sorocarpa</name>
    <dbReference type="NCBI Taxonomy" id="122646"/>
    <lineage>
        <taxon>Eukaryota</taxon>
        <taxon>Viridiplantae</taxon>
        <taxon>Streptophyta</taxon>
        <taxon>Embryophyta</taxon>
        <taxon>Marchantiophyta</taxon>
        <taxon>Marchantiopsida</taxon>
        <taxon>Marchantiidae</taxon>
        <taxon>Marchantiales</taxon>
        <taxon>Ricciaceae</taxon>
        <taxon>Riccia</taxon>
    </lineage>
</organism>